<name>A0A016A5S6_BACFG</name>
<keyword evidence="3" id="KW-0808">Transferase</keyword>
<accession>A0A016A5S6</accession>
<gene>
    <name evidence="3" type="ORF">M076_4409</name>
</gene>
<dbReference type="Pfam" id="PF13439">
    <property type="entry name" value="Glyco_transf_4"/>
    <property type="match status" value="1"/>
</dbReference>
<dbReference type="Gene3D" id="3.40.50.2000">
    <property type="entry name" value="Glycogen Phosphorylase B"/>
    <property type="match status" value="2"/>
</dbReference>
<feature type="domain" description="Glycosyl transferase family 1" evidence="1">
    <location>
        <begin position="213"/>
        <end position="335"/>
    </location>
</feature>
<dbReference type="InterPro" id="IPR028098">
    <property type="entry name" value="Glyco_trans_4-like_N"/>
</dbReference>
<feature type="domain" description="Glycosyltransferase subfamily 4-like N-terminal" evidence="2">
    <location>
        <begin position="58"/>
        <end position="202"/>
    </location>
</feature>
<organism evidence="3 4">
    <name type="scientific">Bacteroides fragilis str. 2-F-2 #4</name>
    <dbReference type="NCBI Taxonomy" id="1339280"/>
    <lineage>
        <taxon>Bacteria</taxon>
        <taxon>Pseudomonadati</taxon>
        <taxon>Bacteroidota</taxon>
        <taxon>Bacteroidia</taxon>
        <taxon>Bacteroidales</taxon>
        <taxon>Bacteroidaceae</taxon>
        <taxon>Bacteroides</taxon>
    </lineage>
</organism>
<dbReference type="AlphaFoldDB" id="A0A016A5S6"/>
<dbReference type="PATRIC" id="fig|1339280.3.peg.4220"/>
<comment type="caution">
    <text evidence="3">The sequence shown here is derived from an EMBL/GenBank/DDBJ whole genome shotgun (WGS) entry which is preliminary data.</text>
</comment>
<dbReference type="InterPro" id="IPR001296">
    <property type="entry name" value="Glyco_trans_1"/>
</dbReference>
<dbReference type="Pfam" id="PF00534">
    <property type="entry name" value="Glycos_transf_1"/>
    <property type="match status" value="1"/>
</dbReference>
<dbReference type="PANTHER" id="PTHR12526">
    <property type="entry name" value="GLYCOSYLTRANSFERASE"/>
    <property type="match status" value="1"/>
</dbReference>
<dbReference type="CDD" id="cd03801">
    <property type="entry name" value="GT4_PimA-like"/>
    <property type="match status" value="1"/>
</dbReference>
<evidence type="ECO:0000313" key="3">
    <source>
        <dbReference type="EMBL" id="EXZ42454.1"/>
    </source>
</evidence>
<evidence type="ECO:0000259" key="1">
    <source>
        <dbReference type="Pfam" id="PF00534"/>
    </source>
</evidence>
<reference evidence="3 4" key="1">
    <citation type="submission" date="2014-02" db="EMBL/GenBank/DDBJ databases">
        <authorList>
            <person name="Sears C."/>
            <person name="Carroll K."/>
            <person name="Sack B.R."/>
            <person name="Qadri F."/>
            <person name="Myers L.L."/>
            <person name="Chung G.-T."/>
            <person name="Escheverria P."/>
            <person name="Fraser C.M."/>
            <person name="Sadzewicz L."/>
            <person name="Shefchek K.A."/>
            <person name="Tallon L."/>
            <person name="Das S.P."/>
            <person name="Daugherty S."/>
            <person name="Mongodin E.F."/>
        </authorList>
    </citation>
    <scope>NUCLEOTIDE SEQUENCE [LARGE SCALE GENOMIC DNA]</scope>
    <source>
        <strain evidence="3 4">2-F-2 #4</strain>
    </source>
</reference>
<dbReference type="RefSeq" id="WP_032571569.1">
    <property type="nucleotide sequence ID" value="NZ_JGDM01000100.1"/>
</dbReference>
<evidence type="ECO:0000259" key="2">
    <source>
        <dbReference type="Pfam" id="PF13439"/>
    </source>
</evidence>
<dbReference type="PANTHER" id="PTHR12526:SF630">
    <property type="entry name" value="GLYCOSYLTRANSFERASE"/>
    <property type="match status" value="1"/>
</dbReference>
<dbReference type="EMBL" id="JGDM01000100">
    <property type="protein sequence ID" value="EXZ42454.1"/>
    <property type="molecule type" value="Genomic_DNA"/>
</dbReference>
<dbReference type="SUPFAM" id="SSF53756">
    <property type="entry name" value="UDP-Glycosyltransferase/glycogen phosphorylase"/>
    <property type="match status" value="1"/>
</dbReference>
<proteinExistence type="predicted"/>
<sequence>MLGMKHLYVINNSNAQYGVNTYIRQLLEVFKGGVGCLMTLVNWGSTVSEVTVGYKNGIRFINIPYVHPKVYVKEEKIYQSVGYIILSYLNYDEYNVFHYNYFSDYNLAVFIKSRVSNSRHILTVHYLRWGTLLNGNVEYYRSILSKKVRSKFEQDIYEEYIKERVFCDIVDCVICLSEFTSRLLKEDYEISPKKVVLIYNAIKMIDDDKPCEFLFKSKNKIILYVGRIEENKGITFLIAAFKRVLKSVPDSYLVIIGDGNYDIVYREIINIWDHVILTGKLSQKLLCRFYEIADVGVLPSLNEQCSYAIIEMLLHGLNVITTNALGLSEMVEKENRVDIHYYKQGIAFPIDVLAEKILNNILFSHKEKIKENVIYSFDSFRAKMIDLYLNI</sequence>
<dbReference type="GO" id="GO:0016757">
    <property type="term" value="F:glycosyltransferase activity"/>
    <property type="evidence" value="ECO:0007669"/>
    <property type="project" value="InterPro"/>
</dbReference>
<dbReference type="Proteomes" id="UP000022272">
    <property type="component" value="Unassembled WGS sequence"/>
</dbReference>
<evidence type="ECO:0000313" key="4">
    <source>
        <dbReference type="Proteomes" id="UP000022272"/>
    </source>
</evidence>
<protein>
    <submittedName>
        <fullName evidence="3">Glycosyl transferases group 1 family protein</fullName>
    </submittedName>
</protein>